<accession>A0ABY1QE59</accession>
<dbReference type="EMBL" id="FXUG01000009">
    <property type="protein sequence ID" value="SMP65442.1"/>
    <property type="molecule type" value="Genomic_DNA"/>
</dbReference>
<feature type="domain" description="DUF1559" evidence="1">
    <location>
        <begin position="10"/>
        <end position="256"/>
    </location>
</feature>
<evidence type="ECO:0000313" key="2">
    <source>
        <dbReference type="EMBL" id="SMP65442.1"/>
    </source>
</evidence>
<name>A0ABY1QE59_9BACT</name>
<dbReference type="NCBIfam" id="TIGR04294">
    <property type="entry name" value="pre_pil_HX9DG"/>
    <property type="match status" value="1"/>
</dbReference>
<evidence type="ECO:0000259" key="1">
    <source>
        <dbReference type="Pfam" id="PF07596"/>
    </source>
</evidence>
<protein>
    <submittedName>
        <fullName evidence="2">Prepilin-type processing-associated H-X9-DG domain-containing protein</fullName>
    </submittedName>
</protein>
<dbReference type="SUPFAM" id="SSF54523">
    <property type="entry name" value="Pili subunits"/>
    <property type="match status" value="1"/>
</dbReference>
<comment type="caution">
    <text evidence="2">The sequence shown here is derived from an EMBL/GenBank/DDBJ whole genome shotgun (WGS) entry which is preliminary data.</text>
</comment>
<organism evidence="2 3">
    <name type="scientific">Neorhodopirellula lusitana</name>
    <dbReference type="NCBI Taxonomy" id="445327"/>
    <lineage>
        <taxon>Bacteria</taxon>
        <taxon>Pseudomonadati</taxon>
        <taxon>Planctomycetota</taxon>
        <taxon>Planctomycetia</taxon>
        <taxon>Pirellulales</taxon>
        <taxon>Pirellulaceae</taxon>
        <taxon>Neorhodopirellula</taxon>
    </lineage>
</organism>
<dbReference type="PANTHER" id="PTHR30093">
    <property type="entry name" value="GENERAL SECRETION PATHWAY PROTEIN G"/>
    <property type="match status" value="1"/>
</dbReference>
<reference evidence="2 3" key="1">
    <citation type="submission" date="2017-05" db="EMBL/GenBank/DDBJ databases">
        <authorList>
            <person name="Varghese N."/>
            <person name="Submissions S."/>
        </authorList>
    </citation>
    <scope>NUCLEOTIDE SEQUENCE [LARGE SCALE GENOMIC DNA]</scope>
    <source>
        <strain evidence="2 3">DSM 25457</strain>
    </source>
</reference>
<dbReference type="InterPro" id="IPR045584">
    <property type="entry name" value="Pilin-like"/>
</dbReference>
<gene>
    <name evidence="2" type="ORF">SAMN06265222_10949</name>
</gene>
<dbReference type="Proteomes" id="UP001158067">
    <property type="component" value="Unassembled WGS sequence"/>
</dbReference>
<sequence>MALLLPALGAAREASRRVQCTSHLHQIGVAMHNHHDVRRSLPAGWTFKPTAESAYGWAVPLLPFLEQPGLFSQIDVKKPIEDPSHDLARRTSLDMMLCPSDISEPTFMLYEGDEDEDDGHLATTAAIASDPPVALVELPTANYVGTFGTLEADDSVPAPLGDGAFLENKVTRFRDFSRGLTHTLLVGERTMAQVPSTWLGISLQGEDAAARIVGSALEGINNPFADEADHSSRHPGGVNFLWGDGHVSFVSNSVDLREYHQWSQLRIIR</sequence>
<proteinExistence type="predicted"/>
<dbReference type="Pfam" id="PF07596">
    <property type="entry name" value="SBP_bac_10"/>
    <property type="match status" value="1"/>
</dbReference>
<dbReference type="InterPro" id="IPR027558">
    <property type="entry name" value="Pre_pil_HX9DG_C"/>
</dbReference>
<keyword evidence="3" id="KW-1185">Reference proteome</keyword>
<dbReference type="InterPro" id="IPR011453">
    <property type="entry name" value="DUF1559"/>
</dbReference>
<evidence type="ECO:0000313" key="3">
    <source>
        <dbReference type="Proteomes" id="UP001158067"/>
    </source>
</evidence>
<dbReference type="PANTHER" id="PTHR30093:SF2">
    <property type="entry name" value="TYPE II SECRETION SYSTEM PROTEIN H"/>
    <property type="match status" value="1"/>
</dbReference>